<evidence type="ECO:0000313" key="2">
    <source>
        <dbReference type="EMBL" id="GEC14717.1"/>
    </source>
</evidence>
<gene>
    <name evidence="2" type="ORF">NWI01_06090</name>
</gene>
<evidence type="ECO:0000256" key="1">
    <source>
        <dbReference type="SAM" id="Phobius"/>
    </source>
</evidence>
<protein>
    <submittedName>
        <fullName evidence="2">Uncharacterized protein</fullName>
    </submittedName>
</protein>
<dbReference type="Proteomes" id="UP000318825">
    <property type="component" value="Unassembled WGS sequence"/>
</dbReference>
<comment type="caution">
    <text evidence="2">The sequence shown here is derived from an EMBL/GenBank/DDBJ whole genome shotgun (WGS) entry which is preliminary data.</text>
</comment>
<dbReference type="OrthoDB" id="7877390at2"/>
<keyword evidence="1" id="KW-1133">Transmembrane helix</keyword>
<dbReference type="AlphaFoldDB" id="A0A4Y3W6S2"/>
<name>A0A4Y3W6S2_NITWI</name>
<accession>A0A4Y3W6S2</accession>
<sequence>MTVAKRVADGGPGDVEGLLPWHAAGTLSARDTRRVEEALAGDPGLAKQYAVIRDEYAETISLNESLGAPSAGAMHKLFAAIDAEPAARVPVARAGLLARLSRFFSDLSPRTLAAAGAVGALVVVLQAGVIAAMLVQDDGGRSFQTASHRAPDAPLTRGLGVESGPQALVRFAPDARMSDIAEFLDSYQVTVVSTSRNGLFRLRFDQHKDLPGLLSKLQGERIVNLAVPAE</sequence>
<evidence type="ECO:0000313" key="3">
    <source>
        <dbReference type="Proteomes" id="UP000318825"/>
    </source>
</evidence>
<proteinExistence type="predicted"/>
<keyword evidence="1" id="KW-0472">Membrane</keyword>
<organism evidence="2 3">
    <name type="scientific">Nitrobacter winogradskyi</name>
    <name type="common">Nitrobacter agilis</name>
    <dbReference type="NCBI Taxonomy" id="913"/>
    <lineage>
        <taxon>Bacteria</taxon>
        <taxon>Pseudomonadati</taxon>
        <taxon>Pseudomonadota</taxon>
        <taxon>Alphaproteobacteria</taxon>
        <taxon>Hyphomicrobiales</taxon>
        <taxon>Nitrobacteraceae</taxon>
        <taxon>Nitrobacter</taxon>
    </lineage>
</organism>
<feature type="transmembrane region" description="Helical" evidence="1">
    <location>
        <begin position="112"/>
        <end position="135"/>
    </location>
</feature>
<reference evidence="2 3" key="1">
    <citation type="submission" date="2019-06" db="EMBL/GenBank/DDBJ databases">
        <title>Whole genome shotgun sequence of Nitrobacter winogradskyi NBRC 14297.</title>
        <authorList>
            <person name="Hosoyama A."/>
            <person name="Uohara A."/>
            <person name="Ohji S."/>
            <person name="Ichikawa N."/>
        </authorList>
    </citation>
    <scope>NUCLEOTIDE SEQUENCE [LARGE SCALE GENOMIC DNA]</scope>
    <source>
        <strain evidence="2 3">NBRC 14297</strain>
    </source>
</reference>
<keyword evidence="1" id="KW-0812">Transmembrane</keyword>
<dbReference type="EMBL" id="BJNF01000016">
    <property type="protein sequence ID" value="GEC14717.1"/>
    <property type="molecule type" value="Genomic_DNA"/>
</dbReference>
<dbReference type="RefSeq" id="WP_141382480.1">
    <property type="nucleotide sequence ID" value="NZ_BJNF01000016.1"/>
</dbReference>